<dbReference type="Pfam" id="PF00805">
    <property type="entry name" value="Pentapeptide"/>
    <property type="match status" value="1"/>
</dbReference>
<dbReference type="InterPro" id="IPR001646">
    <property type="entry name" value="5peptide_repeat"/>
</dbReference>
<dbReference type="RefSeq" id="WP_379083211.1">
    <property type="nucleotide sequence ID" value="NZ_JBHULL010000044.1"/>
</dbReference>
<dbReference type="Gene3D" id="1.10.260.40">
    <property type="entry name" value="lambda repressor-like DNA-binding domains"/>
    <property type="match status" value="1"/>
</dbReference>
<dbReference type="Proteomes" id="UP001597461">
    <property type="component" value="Unassembled WGS sequence"/>
</dbReference>
<dbReference type="Pfam" id="PF13599">
    <property type="entry name" value="Pentapeptide_4"/>
    <property type="match status" value="1"/>
</dbReference>
<protein>
    <submittedName>
        <fullName evidence="2">Pentapeptide repeat-containing protein</fullName>
    </submittedName>
</protein>
<proteinExistence type="predicted"/>
<evidence type="ECO:0000259" key="1">
    <source>
        <dbReference type="PROSITE" id="PS50943"/>
    </source>
</evidence>
<dbReference type="SUPFAM" id="SSF47413">
    <property type="entry name" value="lambda repressor-like DNA-binding domains"/>
    <property type="match status" value="1"/>
</dbReference>
<evidence type="ECO:0000313" key="2">
    <source>
        <dbReference type="EMBL" id="MFD2585266.1"/>
    </source>
</evidence>
<name>A0ABW5MQP4_9SPHI</name>
<dbReference type="EMBL" id="JBHULL010000044">
    <property type="protein sequence ID" value="MFD2585266.1"/>
    <property type="molecule type" value="Genomic_DNA"/>
</dbReference>
<dbReference type="PROSITE" id="PS50943">
    <property type="entry name" value="HTH_CROC1"/>
    <property type="match status" value="1"/>
</dbReference>
<organism evidence="2 3">
    <name type="scientific">Pedobacter vanadiisoli</name>
    <dbReference type="NCBI Taxonomy" id="1761975"/>
    <lineage>
        <taxon>Bacteria</taxon>
        <taxon>Pseudomonadati</taxon>
        <taxon>Bacteroidota</taxon>
        <taxon>Sphingobacteriia</taxon>
        <taxon>Sphingobacteriales</taxon>
        <taxon>Sphingobacteriaceae</taxon>
        <taxon>Pedobacter</taxon>
    </lineage>
</organism>
<dbReference type="PANTHER" id="PTHR14136">
    <property type="entry name" value="BTB_POZ DOMAIN-CONTAINING PROTEIN KCTD9"/>
    <property type="match status" value="1"/>
</dbReference>
<dbReference type="PANTHER" id="PTHR14136:SF17">
    <property type="entry name" value="BTB_POZ DOMAIN-CONTAINING PROTEIN KCTD9"/>
    <property type="match status" value="1"/>
</dbReference>
<dbReference type="SUPFAM" id="SSF141571">
    <property type="entry name" value="Pentapeptide repeat-like"/>
    <property type="match status" value="1"/>
</dbReference>
<evidence type="ECO:0000313" key="3">
    <source>
        <dbReference type="Proteomes" id="UP001597461"/>
    </source>
</evidence>
<dbReference type="CDD" id="cd00093">
    <property type="entry name" value="HTH_XRE"/>
    <property type="match status" value="1"/>
</dbReference>
<feature type="domain" description="HTH cro/C1-type" evidence="1">
    <location>
        <begin position="20"/>
        <end position="74"/>
    </location>
</feature>
<comment type="caution">
    <text evidence="2">The sequence shown here is derived from an EMBL/GenBank/DDBJ whole genome shotgun (WGS) entry which is preliminary data.</text>
</comment>
<gene>
    <name evidence="2" type="ORF">ACFSR6_22400</name>
</gene>
<sequence length="314" mass="34387">MSKDKKRQYPMDSKMIGNKIAGARKKINMSQAALAGHVFVSPQAVGKWERGESMPDIITLNQLTKILNVDLNYFSENLSSLNTLNEAEQITSEVKHLTDSPQPQLLTNFSGNDLAKTDFAGVIAHNLKFNGSNLQGSDFSGADLTGSTFLGSDIREAIFNGANLTDCSLSACDLSAANFDQAIFVRTKFYASALEGAKISNTKLTDVKLSKTDLRKAVFENCIFEGVDFDYSDLRRLSLDSQTFIGVLFHNAALNETTFKGATLKNVSFRSTFALTNKYYRAIKTICFEGATMDKLTYASLKGLGADLSKVILL</sequence>
<dbReference type="InterPro" id="IPR051082">
    <property type="entry name" value="Pentapeptide-BTB/POZ_domain"/>
</dbReference>
<dbReference type="Gene3D" id="2.160.20.80">
    <property type="entry name" value="E3 ubiquitin-protein ligase SopA"/>
    <property type="match status" value="2"/>
</dbReference>
<dbReference type="InterPro" id="IPR010982">
    <property type="entry name" value="Lambda_DNA-bd_dom_sf"/>
</dbReference>
<dbReference type="InterPro" id="IPR001387">
    <property type="entry name" value="Cro/C1-type_HTH"/>
</dbReference>
<reference evidence="3" key="1">
    <citation type="journal article" date="2019" name="Int. J. Syst. Evol. Microbiol.">
        <title>The Global Catalogue of Microorganisms (GCM) 10K type strain sequencing project: providing services to taxonomists for standard genome sequencing and annotation.</title>
        <authorList>
            <consortium name="The Broad Institute Genomics Platform"/>
            <consortium name="The Broad Institute Genome Sequencing Center for Infectious Disease"/>
            <person name="Wu L."/>
            <person name="Ma J."/>
        </authorList>
    </citation>
    <scope>NUCLEOTIDE SEQUENCE [LARGE SCALE GENOMIC DNA]</scope>
    <source>
        <strain evidence="3">KCTC 42866</strain>
    </source>
</reference>
<keyword evidence="3" id="KW-1185">Reference proteome</keyword>
<accession>A0ABW5MQP4</accession>
<dbReference type="SMART" id="SM00530">
    <property type="entry name" value="HTH_XRE"/>
    <property type="match status" value="1"/>
</dbReference>
<dbReference type="Pfam" id="PF01381">
    <property type="entry name" value="HTH_3"/>
    <property type="match status" value="1"/>
</dbReference>